<accession>A0A410TB94</accession>
<dbReference type="RefSeq" id="YP_009843581.1">
    <property type="nucleotide sequence ID" value="NC_048749.1"/>
</dbReference>
<evidence type="ECO:0000313" key="1">
    <source>
        <dbReference type="EMBL" id="QAU06318.1"/>
    </source>
</evidence>
<proteinExistence type="predicted"/>
<evidence type="ECO:0000313" key="2">
    <source>
        <dbReference type="Proteomes" id="UP000290536"/>
    </source>
</evidence>
<dbReference type="EMBL" id="MK376953">
    <property type="protein sequence ID" value="QAU06318.1"/>
    <property type="molecule type" value="Genomic_DNA"/>
</dbReference>
<keyword evidence="2" id="KW-1185">Reference proteome</keyword>
<protein>
    <submittedName>
        <fullName evidence="1">Uncharacterized protein</fullName>
    </submittedName>
</protein>
<gene>
    <name evidence="1" type="primary">84</name>
    <name evidence="1" type="ORF">SEA_RICKMORE_84</name>
</gene>
<reference evidence="1 2" key="1">
    <citation type="submission" date="2019-01" db="EMBL/GenBank/DDBJ databases">
        <authorList>
            <person name="Mendiola A."/>
            <person name="Dhungana S."/>
            <person name="Koga A.P."/>
            <person name="Garlena R.A."/>
            <person name="Russell D.A."/>
            <person name="Pope W.H."/>
            <person name="Jacobs-Sera D."/>
            <person name="Hatfull G.F."/>
        </authorList>
    </citation>
    <scope>NUCLEOTIDE SEQUENCE [LARGE SCALE GENOMIC DNA]</scope>
</reference>
<dbReference type="GeneID" id="55613872"/>
<name>A0A410TB94_9CAUD</name>
<sequence length="72" mass="8467">MSNVEVCIHNKDQVKFLDWVVMPEHGLELLLERVMGLNEEQREKFIKHAKSIKVFSCISKDSEYTLIATNFR</sequence>
<organism evidence="1 2">
    <name type="scientific">Gordonia phage Rickmore</name>
    <dbReference type="NCBI Taxonomy" id="2507854"/>
    <lineage>
        <taxon>Viruses</taxon>
        <taxon>Duplodnaviria</taxon>
        <taxon>Heunggongvirae</taxon>
        <taxon>Uroviricota</taxon>
        <taxon>Caudoviricetes</taxon>
        <taxon>Deejayvirinae</taxon>
        <taxon>Kenoshavirus</taxon>
        <taxon>Kenoshavirus rickmore</taxon>
    </lineage>
</organism>
<dbReference type="KEGG" id="vg:55613872"/>
<dbReference type="Proteomes" id="UP000290536">
    <property type="component" value="Segment"/>
</dbReference>